<evidence type="ECO:0000256" key="1">
    <source>
        <dbReference type="ARBA" id="ARBA00004167"/>
    </source>
</evidence>
<comment type="subcellular location">
    <subcellularLocation>
        <location evidence="1">Membrane</location>
        <topology evidence="1">Single-pass membrane protein</topology>
    </subcellularLocation>
</comment>
<feature type="region of interest" description="Disordered" evidence="5">
    <location>
        <begin position="30"/>
        <end position="58"/>
    </location>
</feature>
<dbReference type="Proteomes" id="UP001163203">
    <property type="component" value="Chromosome"/>
</dbReference>
<sequence length="487" mass="50915">MRTGGSRRPVAAVIAGVLALGLVACGGKSPGGTGGSTSPGSVDGLPVTHFSSGLKTDAPKPQLQVRNVADDDADRVATATIADVEAYWSQQLPADFGMQFQPVKTLLSYDSNGPNQHSGCGDTKKLVNAFYCGKDDSVSWDRGVLLPAMIDQFGQLSVVTVLAHEFGHAVQFRLMDKAGITRDTPTIVTEQQADCFAGGYFRWVAEGKSKYFNVSTSEGLNAALSSLFLVRDTAGDSALGEQSHGTAFDRLFAFQAGFEKGPKECAGFRLENIKPRLTERPFDKDDKKKNANAGDMTIDKDAIGYLQKSLDSAFQPAGVAGPKIVAQGGSCQGGPATPPASYCPSSNTVTVDLSALAALGRPVDQQGEFSGQSKGGHGDFAAFSEIASRYALGIQKGKGASIDNPNAGLRTACLVGAWAAVTATTTEQGAMRLSAGDLDEAISDLLRPDSLVASDVNGKRVDAGFSRVEAMRVGYLQGSSPCSKQYG</sequence>
<keyword evidence="3" id="KW-1133">Transmembrane helix</keyword>
<evidence type="ECO:0000256" key="4">
    <source>
        <dbReference type="ARBA" id="ARBA00023136"/>
    </source>
</evidence>
<dbReference type="Pfam" id="PF04228">
    <property type="entry name" value="Zn_peptidase"/>
    <property type="match status" value="1"/>
</dbReference>
<dbReference type="PROSITE" id="PS51257">
    <property type="entry name" value="PROKAR_LIPOPROTEIN"/>
    <property type="match status" value="1"/>
</dbReference>
<protein>
    <submittedName>
        <fullName evidence="6">Neutral zinc metallopeptidase</fullName>
    </submittedName>
</protein>
<evidence type="ECO:0000256" key="2">
    <source>
        <dbReference type="ARBA" id="ARBA00022692"/>
    </source>
</evidence>
<dbReference type="PANTHER" id="PTHR30168">
    <property type="entry name" value="PUTATIVE MEMBRANE PROTEIN YPFJ"/>
    <property type="match status" value="1"/>
</dbReference>
<keyword evidence="4" id="KW-0472">Membrane</keyword>
<evidence type="ECO:0000256" key="3">
    <source>
        <dbReference type="ARBA" id="ARBA00022989"/>
    </source>
</evidence>
<evidence type="ECO:0000313" key="6">
    <source>
        <dbReference type="EMBL" id="WAL66950.1"/>
    </source>
</evidence>
<dbReference type="EMBL" id="CP113836">
    <property type="protein sequence ID" value="WAL66950.1"/>
    <property type="molecule type" value="Genomic_DNA"/>
</dbReference>
<evidence type="ECO:0000256" key="5">
    <source>
        <dbReference type="SAM" id="MobiDB-lite"/>
    </source>
</evidence>
<organism evidence="6 7">
    <name type="scientific">Amycolatopsis cynarae</name>
    <dbReference type="NCBI Taxonomy" id="2995223"/>
    <lineage>
        <taxon>Bacteria</taxon>
        <taxon>Bacillati</taxon>
        <taxon>Actinomycetota</taxon>
        <taxon>Actinomycetes</taxon>
        <taxon>Pseudonocardiales</taxon>
        <taxon>Pseudonocardiaceae</taxon>
        <taxon>Amycolatopsis</taxon>
    </lineage>
</organism>
<keyword evidence="2" id="KW-0812">Transmembrane</keyword>
<gene>
    <name evidence="6" type="ORF">ORV05_03890</name>
</gene>
<dbReference type="RefSeq" id="WP_268757075.1">
    <property type="nucleotide sequence ID" value="NZ_CP113836.1"/>
</dbReference>
<dbReference type="SUPFAM" id="SSF55486">
    <property type="entry name" value="Metalloproteases ('zincins'), catalytic domain"/>
    <property type="match status" value="1"/>
</dbReference>
<proteinExistence type="predicted"/>
<name>A0ABY7B4T5_9PSEU</name>
<reference evidence="6" key="1">
    <citation type="submission" date="2022-11" db="EMBL/GenBank/DDBJ databases">
        <authorList>
            <person name="Mo P."/>
        </authorList>
    </citation>
    <scope>NUCLEOTIDE SEQUENCE</scope>
    <source>
        <strain evidence="6">HUAS 11-8</strain>
    </source>
</reference>
<accession>A0ABY7B4T5</accession>
<dbReference type="InterPro" id="IPR007343">
    <property type="entry name" value="Uncharacterised_pept_Zn_put"/>
</dbReference>
<evidence type="ECO:0000313" key="7">
    <source>
        <dbReference type="Proteomes" id="UP001163203"/>
    </source>
</evidence>
<keyword evidence="7" id="KW-1185">Reference proteome</keyword>
<dbReference type="PANTHER" id="PTHR30168:SF0">
    <property type="entry name" value="INNER MEMBRANE PROTEIN"/>
    <property type="match status" value="1"/>
</dbReference>